<sequence>MVHLTKLNLSECCINSVESLKSLTQLVDLNLSNNDIIDISPLQYMNKLKKLDISSNAHKNIHYLQFLKQLTVLNLKECSLIDVTYLKPLSNLKKLTIAHNNIVYLDPLKELNKIRYLDFNLNKILDKSVLDSHHNVHLYFITLLQPDAIEIAFANKLRDINVQNISIRNMSKLYSSLKIKMAYQHYYIDKCQQQLYHMNNQFIKYVEFLFQHLGIQQGSQ</sequence>
<keyword evidence="1" id="KW-0433">Leucine-rich repeat</keyword>
<keyword evidence="4" id="KW-1185">Reference proteome</keyword>
<gene>
    <name evidence="3" type="ORF">HINF_LOCUS22283</name>
</gene>
<evidence type="ECO:0000313" key="3">
    <source>
        <dbReference type="EMBL" id="CAL6010850.1"/>
    </source>
</evidence>
<organism evidence="3 4">
    <name type="scientific">Hexamita inflata</name>
    <dbReference type="NCBI Taxonomy" id="28002"/>
    <lineage>
        <taxon>Eukaryota</taxon>
        <taxon>Metamonada</taxon>
        <taxon>Diplomonadida</taxon>
        <taxon>Hexamitidae</taxon>
        <taxon>Hexamitinae</taxon>
        <taxon>Hexamita</taxon>
    </lineage>
</organism>
<proteinExistence type="predicted"/>
<dbReference type="SUPFAM" id="SSF52058">
    <property type="entry name" value="L domain-like"/>
    <property type="match status" value="1"/>
</dbReference>
<reference evidence="3 4" key="1">
    <citation type="submission" date="2024-07" db="EMBL/GenBank/DDBJ databases">
        <authorList>
            <person name="Akdeniz Z."/>
        </authorList>
    </citation>
    <scope>NUCLEOTIDE SEQUENCE [LARGE SCALE GENOMIC DNA]</scope>
</reference>
<dbReference type="InterPro" id="IPR050836">
    <property type="entry name" value="SDS22/Internalin_LRR"/>
</dbReference>
<evidence type="ECO:0000256" key="2">
    <source>
        <dbReference type="ARBA" id="ARBA00022737"/>
    </source>
</evidence>
<dbReference type="InterPro" id="IPR032675">
    <property type="entry name" value="LRR_dom_sf"/>
</dbReference>
<evidence type="ECO:0000256" key="1">
    <source>
        <dbReference type="ARBA" id="ARBA00022614"/>
    </source>
</evidence>
<keyword evidence="2" id="KW-0677">Repeat</keyword>
<dbReference type="EMBL" id="CAXDID020000062">
    <property type="protein sequence ID" value="CAL6010850.1"/>
    <property type="molecule type" value="Genomic_DNA"/>
</dbReference>
<dbReference type="PROSITE" id="PS51450">
    <property type="entry name" value="LRR"/>
    <property type="match status" value="4"/>
</dbReference>
<accession>A0ABP1I777</accession>
<dbReference type="Proteomes" id="UP001642409">
    <property type="component" value="Unassembled WGS sequence"/>
</dbReference>
<name>A0ABP1I777_9EUKA</name>
<dbReference type="InterPro" id="IPR001611">
    <property type="entry name" value="Leu-rich_rpt"/>
</dbReference>
<dbReference type="Gene3D" id="3.80.10.10">
    <property type="entry name" value="Ribonuclease Inhibitor"/>
    <property type="match status" value="1"/>
</dbReference>
<protein>
    <submittedName>
        <fullName evidence="3">DUF2252_family protein</fullName>
    </submittedName>
</protein>
<dbReference type="Pfam" id="PF12799">
    <property type="entry name" value="LRR_4"/>
    <property type="match status" value="1"/>
</dbReference>
<evidence type="ECO:0000313" key="4">
    <source>
        <dbReference type="Proteomes" id="UP001642409"/>
    </source>
</evidence>
<comment type="caution">
    <text evidence="3">The sequence shown here is derived from an EMBL/GenBank/DDBJ whole genome shotgun (WGS) entry which is preliminary data.</text>
</comment>
<dbReference type="PANTHER" id="PTHR46652:SF3">
    <property type="entry name" value="LEUCINE-RICH REPEAT-CONTAINING PROTEIN 9"/>
    <property type="match status" value="1"/>
</dbReference>
<dbReference type="PANTHER" id="PTHR46652">
    <property type="entry name" value="LEUCINE-RICH REPEAT AND IQ DOMAIN-CONTAINING PROTEIN 1-RELATED"/>
    <property type="match status" value="1"/>
</dbReference>
<dbReference type="InterPro" id="IPR025875">
    <property type="entry name" value="Leu-rich_rpt_4"/>
</dbReference>